<evidence type="ECO:0000313" key="4">
    <source>
        <dbReference type="EMBL" id="KAF2434840.1"/>
    </source>
</evidence>
<dbReference type="Proteomes" id="UP000800235">
    <property type="component" value="Unassembled WGS sequence"/>
</dbReference>
<dbReference type="Gene3D" id="4.10.240.10">
    <property type="entry name" value="Zn(2)-C6 fungal-type DNA-binding domain"/>
    <property type="match status" value="1"/>
</dbReference>
<accession>A0A9P4U2H6</accession>
<evidence type="ECO:0000256" key="2">
    <source>
        <dbReference type="SAM" id="MobiDB-lite"/>
    </source>
</evidence>
<evidence type="ECO:0000256" key="1">
    <source>
        <dbReference type="ARBA" id="ARBA00023242"/>
    </source>
</evidence>
<reference evidence="4" key="1">
    <citation type="journal article" date="2020" name="Stud. Mycol.">
        <title>101 Dothideomycetes genomes: a test case for predicting lifestyles and emergence of pathogens.</title>
        <authorList>
            <person name="Haridas S."/>
            <person name="Albert R."/>
            <person name="Binder M."/>
            <person name="Bloem J."/>
            <person name="Labutti K."/>
            <person name="Salamov A."/>
            <person name="Andreopoulos B."/>
            <person name="Baker S."/>
            <person name="Barry K."/>
            <person name="Bills G."/>
            <person name="Bluhm B."/>
            <person name="Cannon C."/>
            <person name="Castanera R."/>
            <person name="Culley D."/>
            <person name="Daum C."/>
            <person name="Ezra D."/>
            <person name="Gonzalez J."/>
            <person name="Henrissat B."/>
            <person name="Kuo A."/>
            <person name="Liang C."/>
            <person name="Lipzen A."/>
            <person name="Lutzoni F."/>
            <person name="Magnuson J."/>
            <person name="Mondo S."/>
            <person name="Nolan M."/>
            <person name="Ohm R."/>
            <person name="Pangilinan J."/>
            <person name="Park H.-J."/>
            <person name="Ramirez L."/>
            <person name="Alfaro M."/>
            <person name="Sun H."/>
            <person name="Tritt A."/>
            <person name="Yoshinaga Y."/>
            <person name="Zwiers L.-H."/>
            <person name="Turgeon B."/>
            <person name="Goodwin S."/>
            <person name="Spatafora J."/>
            <person name="Crous P."/>
            <person name="Grigoriev I."/>
        </authorList>
    </citation>
    <scope>NUCLEOTIDE SEQUENCE</scope>
    <source>
        <strain evidence="4">CBS 130266</strain>
    </source>
</reference>
<protein>
    <recommendedName>
        <fullName evidence="3">Zn(2)-C6 fungal-type domain-containing protein</fullName>
    </recommendedName>
</protein>
<keyword evidence="1" id="KW-0539">Nucleus</keyword>
<evidence type="ECO:0000313" key="5">
    <source>
        <dbReference type="Proteomes" id="UP000800235"/>
    </source>
</evidence>
<dbReference type="GO" id="GO:0000981">
    <property type="term" value="F:DNA-binding transcription factor activity, RNA polymerase II-specific"/>
    <property type="evidence" value="ECO:0007669"/>
    <property type="project" value="InterPro"/>
</dbReference>
<proteinExistence type="predicted"/>
<sequence>MYSMRSIRCSGERPSCERCRLAGSACTYSTGKPLGKPKGSKNKVQRNKTSPDLESRQTVPESQPSTSTPPKSPLKRPNEDALPSPKRTASETSILRGRSHQTGAQFFSPKMDIPEMPSLQVVPRHEDSALVCGLPYYTESAHHESTLQQTLEHPTPGGVEDVFASASLNLEMDDFQWFSTTPTGIGIDLSIPHESISGISSSHQSGPPSILAIDQQNSTLDSSLSPSVFGGRSRGQPCLCDPLSLGIISELHTLQLSYSPLDAALILARRGLTTVSSYLSCSSCLNHLGGSQSLFLACVLILQQVFACYITLKVQGNKLLSNPEGSGSSSSA</sequence>
<evidence type="ECO:0000259" key="3">
    <source>
        <dbReference type="Pfam" id="PF00172"/>
    </source>
</evidence>
<comment type="caution">
    <text evidence="4">The sequence shown here is derived from an EMBL/GenBank/DDBJ whole genome shotgun (WGS) entry which is preliminary data.</text>
</comment>
<dbReference type="GO" id="GO:0008270">
    <property type="term" value="F:zinc ion binding"/>
    <property type="evidence" value="ECO:0007669"/>
    <property type="project" value="InterPro"/>
</dbReference>
<feature type="region of interest" description="Disordered" evidence="2">
    <location>
        <begin position="26"/>
        <end position="110"/>
    </location>
</feature>
<feature type="compositionally biased region" description="Low complexity" evidence="2">
    <location>
        <begin position="58"/>
        <end position="69"/>
    </location>
</feature>
<dbReference type="Pfam" id="PF00172">
    <property type="entry name" value="Zn_clus"/>
    <property type="match status" value="1"/>
</dbReference>
<gene>
    <name evidence="4" type="ORF">EJ08DRAFT_434115</name>
</gene>
<organism evidence="4 5">
    <name type="scientific">Tothia fuscella</name>
    <dbReference type="NCBI Taxonomy" id="1048955"/>
    <lineage>
        <taxon>Eukaryota</taxon>
        <taxon>Fungi</taxon>
        <taxon>Dikarya</taxon>
        <taxon>Ascomycota</taxon>
        <taxon>Pezizomycotina</taxon>
        <taxon>Dothideomycetes</taxon>
        <taxon>Pleosporomycetidae</taxon>
        <taxon>Venturiales</taxon>
        <taxon>Cylindrosympodiaceae</taxon>
        <taxon>Tothia</taxon>
    </lineage>
</organism>
<keyword evidence="5" id="KW-1185">Reference proteome</keyword>
<name>A0A9P4U2H6_9PEZI</name>
<dbReference type="InterPro" id="IPR036864">
    <property type="entry name" value="Zn2-C6_fun-type_DNA-bd_sf"/>
</dbReference>
<dbReference type="CDD" id="cd00067">
    <property type="entry name" value="GAL4"/>
    <property type="match status" value="1"/>
</dbReference>
<dbReference type="InterPro" id="IPR001138">
    <property type="entry name" value="Zn2Cys6_DnaBD"/>
</dbReference>
<feature type="domain" description="Zn(2)-C6 fungal-type" evidence="3">
    <location>
        <begin position="6"/>
        <end position="30"/>
    </location>
</feature>
<dbReference type="AlphaFoldDB" id="A0A9P4U2H6"/>
<dbReference type="EMBL" id="MU007015">
    <property type="protein sequence ID" value="KAF2434840.1"/>
    <property type="molecule type" value="Genomic_DNA"/>
</dbReference>
<dbReference type="OrthoDB" id="4356994at2759"/>